<evidence type="ECO:0000313" key="3">
    <source>
        <dbReference type="EMBL" id="KAF2137462.1"/>
    </source>
</evidence>
<feature type="transmembrane region" description="Helical" evidence="2">
    <location>
        <begin position="1092"/>
        <end position="1111"/>
    </location>
</feature>
<feature type="transmembrane region" description="Helical" evidence="2">
    <location>
        <begin position="172"/>
        <end position="197"/>
    </location>
</feature>
<dbReference type="PANTHER" id="PTHR37544">
    <property type="entry name" value="SPRAY-RELATED"/>
    <property type="match status" value="1"/>
</dbReference>
<dbReference type="InterPro" id="IPR021840">
    <property type="entry name" value="DUF3433"/>
</dbReference>
<feature type="transmembrane region" description="Helical" evidence="2">
    <location>
        <begin position="107"/>
        <end position="126"/>
    </location>
</feature>
<feature type="transmembrane region" description="Helical" evidence="2">
    <location>
        <begin position="649"/>
        <end position="670"/>
    </location>
</feature>
<dbReference type="PANTHER" id="PTHR37544:SF1">
    <property type="entry name" value="PHOSPHORIBOSYLAMINOIMIDAZOLE-SUCCINOCARBOXAMIDE SYNTHASE"/>
    <property type="match status" value="1"/>
</dbReference>
<evidence type="ECO:0000256" key="2">
    <source>
        <dbReference type="SAM" id="Phobius"/>
    </source>
</evidence>
<dbReference type="GeneID" id="54294958"/>
<dbReference type="AlphaFoldDB" id="A0A6A6AZU0"/>
<sequence length="1191" mass="130981">MAPWTGYHHPTGESQFELQDTSYDSAKDALKPTVQTTTTSASVSTLGDKPPENATRSRLWTPVFLRKSAVIGFICLYIALAVTLGVLQALDIKRQGLATTMSTRHFLWTYGPTAILAMVATGWGQLEHRTKQMTPWAKLRSGPTQASKALLLDYVSEAQPNALWASLKASDYAVALAITGSLLLKLLTVLSTGLLTLQLESRQHNHIPLVALDHFDASVFNTSLIDATPALSVVAFKSLNMSYPPGTSDSYAIPTLEMRDHRIEWGNITIKTTIDTFHADLTCEPANMTTHNVSCTSSGCELVHMDISVESASCKFKKFTWPNRFSFSWRNTVFGSAFAASAQCSNEESNRFVLATGLLDLGSDIKNITARVENSTVLVCEPHYIIKPADITIDSNGALLDVSLHDQVAPNKTLPLLSEWDLLEGVISSLSEAYSSLSLMPSNQKPLVLAAKSTPSIASFSSFFTLMGAVTRISNDTFTDYNFLERESRRLYSLVAAQIAKSNIMTPEKENHEGTCHVTEQRLRIRGLSLYFMQATLGVLTITTACLYSLVPRAVTSGDPGTIGGLAAIMARSRDLSAILSSAGALKLESLRSLLSNYKCETVVGYHANVAQFSIEVQEKMDNTDIEPKKTTEETDQKGHWWHPFSANIITKSIIAALLLLLVLPLELIYQKSRHSGGLADVDQESYIRYTWAYVPAAVMIAMQLLAGMIGFTARIFSPYYYLRMEPSVAHKAILSDQVSRMTIHSLCSSIKDRHYAITTTALSMLLIPFFTIAVSGLYAARAAQIPQDVSFGFSNVFNSSYDPEYISSDNGSLIMNMLLKKNLSDPLWTHGELAFPKISFATNDSLPPFPVADGSNFSVVLPALRANLDCTFISGNQLGIEKSKISEYRWITFPNTTKCGDALSTGWEYDGKPFGTLQVAVPLEMSVLTPPANCPRVAVTYGTSPDSAGINGMTCLSSIQELQVNTTFLYPSYQIVEAEPFENTTKVFSDGALSLVRMNSTLPYTYRTNDTFDATFQTILSRSNVSIEGRMGESAFPALVEDIQHLYRMSFAQIMNQVGRMPAPSGMEALNGTIINANRLRMMQTFWSTRILQFLLALTAICVAISAYLMDTRETLPKNPCSIAAAASLLASSEMLKEGVIPRGSEWCTDKEMEQKGIFQSYLFSLGWWGEKGTPERRFGIDIGRAEWSK</sequence>
<keyword evidence="2" id="KW-0472">Membrane</keyword>
<dbReference type="RefSeq" id="XP_033393177.1">
    <property type="nucleotide sequence ID" value="XM_033537462.1"/>
</dbReference>
<dbReference type="Proteomes" id="UP000799438">
    <property type="component" value="Unassembled WGS sequence"/>
</dbReference>
<dbReference type="Pfam" id="PF11915">
    <property type="entry name" value="DUF3433"/>
    <property type="match status" value="2"/>
</dbReference>
<gene>
    <name evidence="3" type="ORF">K452DRAFT_235787</name>
</gene>
<feature type="transmembrane region" description="Helical" evidence="2">
    <location>
        <begin position="530"/>
        <end position="551"/>
    </location>
</feature>
<dbReference type="OrthoDB" id="3912677at2759"/>
<dbReference type="EMBL" id="ML995502">
    <property type="protein sequence ID" value="KAF2137462.1"/>
    <property type="molecule type" value="Genomic_DNA"/>
</dbReference>
<accession>A0A6A6AZU0</accession>
<protein>
    <submittedName>
        <fullName evidence="3">Uncharacterized protein</fullName>
    </submittedName>
</protein>
<keyword evidence="4" id="KW-1185">Reference proteome</keyword>
<feature type="transmembrane region" description="Helical" evidence="2">
    <location>
        <begin position="756"/>
        <end position="781"/>
    </location>
</feature>
<feature type="transmembrane region" description="Helical" evidence="2">
    <location>
        <begin position="691"/>
        <end position="717"/>
    </location>
</feature>
<evidence type="ECO:0000256" key="1">
    <source>
        <dbReference type="SAM" id="MobiDB-lite"/>
    </source>
</evidence>
<proteinExistence type="predicted"/>
<feature type="compositionally biased region" description="Low complexity" evidence="1">
    <location>
        <begin position="34"/>
        <end position="45"/>
    </location>
</feature>
<feature type="region of interest" description="Disordered" evidence="1">
    <location>
        <begin position="34"/>
        <end position="53"/>
    </location>
</feature>
<evidence type="ECO:0000313" key="4">
    <source>
        <dbReference type="Proteomes" id="UP000799438"/>
    </source>
</evidence>
<feature type="transmembrane region" description="Helical" evidence="2">
    <location>
        <begin position="69"/>
        <end position="87"/>
    </location>
</feature>
<reference evidence="3" key="1">
    <citation type="journal article" date="2020" name="Stud. Mycol.">
        <title>101 Dothideomycetes genomes: a test case for predicting lifestyles and emergence of pathogens.</title>
        <authorList>
            <person name="Haridas S."/>
            <person name="Albert R."/>
            <person name="Binder M."/>
            <person name="Bloem J."/>
            <person name="Labutti K."/>
            <person name="Salamov A."/>
            <person name="Andreopoulos B."/>
            <person name="Baker S."/>
            <person name="Barry K."/>
            <person name="Bills G."/>
            <person name="Bluhm B."/>
            <person name="Cannon C."/>
            <person name="Castanera R."/>
            <person name="Culley D."/>
            <person name="Daum C."/>
            <person name="Ezra D."/>
            <person name="Gonzalez J."/>
            <person name="Henrissat B."/>
            <person name="Kuo A."/>
            <person name="Liang C."/>
            <person name="Lipzen A."/>
            <person name="Lutzoni F."/>
            <person name="Magnuson J."/>
            <person name="Mondo S."/>
            <person name="Nolan M."/>
            <person name="Ohm R."/>
            <person name="Pangilinan J."/>
            <person name="Park H.-J."/>
            <person name="Ramirez L."/>
            <person name="Alfaro M."/>
            <person name="Sun H."/>
            <person name="Tritt A."/>
            <person name="Yoshinaga Y."/>
            <person name="Zwiers L.-H."/>
            <person name="Turgeon B."/>
            <person name="Goodwin S."/>
            <person name="Spatafora J."/>
            <person name="Crous P."/>
            <person name="Grigoriev I."/>
        </authorList>
    </citation>
    <scope>NUCLEOTIDE SEQUENCE</scope>
    <source>
        <strain evidence="3">CBS 121167</strain>
    </source>
</reference>
<organism evidence="3 4">
    <name type="scientific">Aplosporella prunicola CBS 121167</name>
    <dbReference type="NCBI Taxonomy" id="1176127"/>
    <lineage>
        <taxon>Eukaryota</taxon>
        <taxon>Fungi</taxon>
        <taxon>Dikarya</taxon>
        <taxon>Ascomycota</taxon>
        <taxon>Pezizomycotina</taxon>
        <taxon>Dothideomycetes</taxon>
        <taxon>Dothideomycetes incertae sedis</taxon>
        <taxon>Botryosphaeriales</taxon>
        <taxon>Aplosporellaceae</taxon>
        <taxon>Aplosporella</taxon>
    </lineage>
</organism>
<name>A0A6A6AZU0_9PEZI</name>
<keyword evidence="2" id="KW-0812">Transmembrane</keyword>
<keyword evidence="2" id="KW-1133">Transmembrane helix</keyword>